<evidence type="ECO:0000313" key="3">
    <source>
        <dbReference type="Proteomes" id="UP000049855"/>
    </source>
</evidence>
<keyword evidence="1" id="KW-0732">Signal</keyword>
<dbReference type="PROSITE" id="PS51257">
    <property type="entry name" value="PROKAR_LIPOPROTEIN"/>
    <property type="match status" value="1"/>
</dbReference>
<dbReference type="AlphaFoldDB" id="A0A0U1L272"/>
<accession>A0A0U1L272</accession>
<reference evidence="3" key="1">
    <citation type="submission" date="2015-03" db="EMBL/GenBank/DDBJ databases">
        <authorList>
            <person name="Nijsse Bart"/>
        </authorList>
    </citation>
    <scope>NUCLEOTIDE SEQUENCE [LARGE SCALE GENOMIC DNA]</scope>
</reference>
<proteinExistence type="predicted"/>
<protein>
    <recommendedName>
        <fullName evidence="4">Lipoprotein</fullName>
    </recommendedName>
</protein>
<dbReference type="Proteomes" id="UP000049855">
    <property type="component" value="Unassembled WGS sequence"/>
</dbReference>
<gene>
    <name evidence="2" type="ORF">SpAn4DRAFT_0213</name>
</gene>
<dbReference type="RefSeq" id="WP_021171015.1">
    <property type="nucleotide sequence ID" value="NZ_CTRP01000014.1"/>
</dbReference>
<evidence type="ECO:0008006" key="4">
    <source>
        <dbReference type="Google" id="ProtNLM"/>
    </source>
</evidence>
<feature type="signal peptide" evidence="1">
    <location>
        <begin position="1"/>
        <end position="26"/>
    </location>
</feature>
<evidence type="ECO:0000256" key="1">
    <source>
        <dbReference type="SAM" id="SignalP"/>
    </source>
</evidence>
<organism evidence="2 3">
    <name type="scientific">Sporomusa ovata</name>
    <dbReference type="NCBI Taxonomy" id="2378"/>
    <lineage>
        <taxon>Bacteria</taxon>
        <taxon>Bacillati</taxon>
        <taxon>Bacillota</taxon>
        <taxon>Negativicutes</taxon>
        <taxon>Selenomonadales</taxon>
        <taxon>Sporomusaceae</taxon>
        <taxon>Sporomusa</taxon>
    </lineage>
</organism>
<feature type="chain" id="PRO_5039234655" description="Lipoprotein" evidence="1">
    <location>
        <begin position="27"/>
        <end position="149"/>
    </location>
</feature>
<dbReference type="EMBL" id="CTRP01000014">
    <property type="protein sequence ID" value="CQR73751.1"/>
    <property type="molecule type" value="Genomic_DNA"/>
</dbReference>
<evidence type="ECO:0000313" key="2">
    <source>
        <dbReference type="EMBL" id="CQR73751.1"/>
    </source>
</evidence>
<keyword evidence="3" id="KW-1185">Reference proteome</keyword>
<name>A0A0U1L272_9FIRM</name>
<sequence>MQRNPSFPCKLLYFFLIALIMATAGCADRPQNQLPPPPPQSQSYTMPNTNLTMNQMNKALDDIEIKSKDNQWEQAKGSANDLFNLNDQLSTHITDANFRNNLLQNISVLKEELEKSSPDQKTVSNQANLIRNMLKDAPGKIMIYQGKLD</sequence>